<dbReference type="AlphaFoldDB" id="A0A6A6ABP1"/>
<feature type="compositionally biased region" description="Polar residues" evidence="1">
    <location>
        <begin position="85"/>
        <end position="102"/>
    </location>
</feature>
<dbReference type="Proteomes" id="UP000799771">
    <property type="component" value="Unassembled WGS sequence"/>
</dbReference>
<sequence length="524" mass="59022">MQSRRYLRTTWGEAQIKPRMGHTFPITVTPEQVRTPSSEDLNLASFLASLTSDGAQDFQRKDMELAEKMLKKQIERETRRREDQLNSSILATTQPSTTNTGRPDNRPPRKAQKALVLDPDWEAVALAQITKESMSLDKEWSQNTWNNKSNMFHRLKLLKDDGYDIAPLLTLTSADLTEVVLAHVDARRQRGARPNPSSLHQSIKATRASRVTRRPKSILDPRSAMIVSPQDDRFFAATLRYRPALSPSLKRKQTQLDDAESLNTSSQWWYLEPTSPSVQRGPKRRRANKITAEEQKKQARDAVRKNFVQSVFSSSCSEAATNDKASVSTVLFSTPDFGINTRLAHNDSISGASSRSSSSTHADTNKTLMMDSRGFENMMDELRFLADAGGNVRQFTIKDVSVRDIAEDNKDVQMLDVDVDTDTTSDTHHQLLVFANTHQDTVIRGNTEALIALMSRMRNHDLTYNADMSQIGLDLRTHGMSWSLSSNTQTVLGKIEEQLKTGVRKYGVEVRVNVFYGGIRCFAP</sequence>
<gene>
    <name evidence="2" type="ORF">P153DRAFT_431215</name>
</gene>
<dbReference type="RefSeq" id="XP_033523598.1">
    <property type="nucleotide sequence ID" value="XM_033672884.1"/>
</dbReference>
<dbReference type="EMBL" id="ML977506">
    <property type="protein sequence ID" value="KAF2129209.1"/>
    <property type="molecule type" value="Genomic_DNA"/>
</dbReference>
<feature type="compositionally biased region" description="Polar residues" evidence="1">
    <location>
        <begin position="195"/>
        <end position="204"/>
    </location>
</feature>
<feature type="region of interest" description="Disordered" evidence="1">
    <location>
        <begin position="190"/>
        <end position="213"/>
    </location>
</feature>
<evidence type="ECO:0000313" key="3">
    <source>
        <dbReference type="Proteomes" id="UP000799771"/>
    </source>
</evidence>
<keyword evidence="3" id="KW-1185">Reference proteome</keyword>
<feature type="compositionally biased region" description="Basic and acidic residues" evidence="1">
    <location>
        <begin position="73"/>
        <end position="84"/>
    </location>
</feature>
<feature type="compositionally biased region" description="Low complexity" evidence="1">
    <location>
        <begin position="348"/>
        <end position="359"/>
    </location>
</feature>
<name>A0A6A6ABP1_9PLEO</name>
<feature type="region of interest" description="Disordered" evidence="1">
    <location>
        <begin position="273"/>
        <end position="298"/>
    </location>
</feature>
<evidence type="ECO:0000256" key="1">
    <source>
        <dbReference type="SAM" id="MobiDB-lite"/>
    </source>
</evidence>
<accession>A0A6A6ABP1</accession>
<proteinExistence type="predicted"/>
<organism evidence="2 3">
    <name type="scientific">Dothidotthia symphoricarpi CBS 119687</name>
    <dbReference type="NCBI Taxonomy" id="1392245"/>
    <lineage>
        <taxon>Eukaryota</taxon>
        <taxon>Fungi</taxon>
        <taxon>Dikarya</taxon>
        <taxon>Ascomycota</taxon>
        <taxon>Pezizomycotina</taxon>
        <taxon>Dothideomycetes</taxon>
        <taxon>Pleosporomycetidae</taxon>
        <taxon>Pleosporales</taxon>
        <taxon>Dothidotthiaceae</taxon>
        <taxon>Dothidotthia</taxon>
    </lineage>
</organism>
<reference evidence="2" key="1">
    <citation type="journal article" date="2020" name="Stud. Mycol.">
        <title>101 Dothideomycetes genomes: a test case for predicting lifestyles and emergence of pathogens.</title>
        <authorList>
            <person name="Haridas S."/>
            <person name="Albert R."/>
            <person name="Binder M."/>
            <person name="Bloem J."/>
            <person name="Labutti K."/>
            <person name="Salamov A."/>
            <person name="Andreopoulos B."/>
            <person name="Baker S."/>
            <person name="Barry K."/>
            <person name="Bills G."/>
            <person name="Bluhm B."/>
            <person name="Cannon C."/>
            <person name="Castanera R."/>
            <person name="Culley D."/>
            <person name="Daum C."/>
            <person name="Ezra D."/>
            <person name="Gonzalez J."/>
            <person name="Henrissat B."/>
            <person name="Kuo A."/>
            <person name="Liang C."/>
            <person name="Lipzen A."/>
            <person name="Lutzoni F."/>
            <person name="Magnuson J."/>
            <person name="Mondo S."/>
            <person name="Nolan M."/>
            <person name="Ohm R."/>
            <person name="Pangilinan J."/>
            <person name="Park H.-J."/>
            <person name="Ramirez L."/>
            <person name="Alfaro M."/>
            <person name="Sun H."/>
            <person name="Tritt A."/>
            <person name="Yoshinaga Y."/>
            <person name="Zwiers L.-H."/>
            <person name="Turgeon B."/>
            <person name="Goodwin S."/>
            <person name="Spatafora J."/>
            <person name="Crous P."/>
            <person name="Grigoriev I."/>
        </authorList>
    </citation>
    <scope>NUCLEOTIDE SEQUENCE</scope>
    <source>
        <strain evidence="2">CBS 119687</strain>
    </source>
</reference>
<dbReference type="GeneID" id="54413316"/>
<evidence type="ECO:0000313" key="2">
    <source>
        <dbReference type="EMBL" id="KAF2129209.1"/>
    </source>
</evidence>
<protein>
    <submittedName>
        <fullName evidence="2">Uncharacterized protein</fullName>
    </submittedName>
</protein>
<feature type="region of interest" description="Disordered" evidence="1">
    <location>
        <begin position="347"/>
        <end position="367"/>
    </location>
</feature>
<dbReference type="OrthoDB" id="3795771at2759"/>
<feature type="region of interest" description="Disordered" evidence="1">
    <location>
        <begin position="73"/>
        <end position="113"/>
    </location>
</feature>